<evidence type="ECO:0000313" key="3">
    <source>
        <dbReference type="Proteomes" id="UP001551695"/>
    </source>
</evidence>
<dbReference type="SUPFAM" id="SSF53756">
    <property type="entry name" value="UDP-Glycosyltransferase/glycogen phosphorylase"/>
    <property type="match status" value="1"/>
</dbReference>
<name>A0ABV3FNI1_9NOCA</name>
<dbReference type="Gene3D" id="3.40.50.2000">
    <property type="entry name" value="Glycogen Phosphorylase B"/>
    <property type="match status" value="2"/>
</dbReference>
<proteinExistence type="predicted"/>
<dbReference type="InterPro" id="IPR055259">
    <property type="entry name" value="YkvP/CgeB_Glyco_trans-like"/>
</dbReference>
<organism evidence="2 3">
    <name type="scientific">Nocardia aurea</name>
    <dbReference type="NCBI Taxonomy" id="2144174"/>
    <lineage>
        <taxon>Bacteria</taxon>
        <taxon>Bacillati</taxon>
        <taxon>Actinomycetota</taxon>
        <taxon>Actinomycetes</taxon>
        <taxon>Mycobacteriales</taxon>
        <taxon>Nocardiaceae</taxon>
        <taxon>Nocardia</taxon>
    </lineage>
</organism>
<dbReference type="RefSeq" id="WP_109527083.1">
    <property type="nucleotide sequence ID" value="NZ_JBEXKW010000037.1"/>
</dbReference>
<reference evidence="2 3" key="1">
    <citation type="submission" date="2024-06" db="EMBL/GenBank/DDBJ databases">
        <title>The Natural Products Discovery Center: Release of the First 8490 Sequenced Strains for Exploring Actinobacteria Biosynthetic Diversity.</title>
        <authorList>
            <person name="Kalkreuter E."/>
            <person name="Kautsar S.A."/>
            <person name="Yang D."/>
            <person name="Bader C.D."/>
            <person name="Teijaro C.N."/>
            <person name="Fluegel L."/>
            <person name="Davis C.M."/>
            <person name="Simpson J.R."/>
            <person name="Lauterbach L."/>
            <person name="Steele A.D."/>
            <person name="Gui C."/>
            <person name="Meng S."/>
            <person name="Li G."/>
            <person name="Viehrig K."/>
            <person name="Ye F."/>
            <person name="Su P."/>
            <person name="Kiefer A.F."/>
            <person name="Nichols A."/>
            <person name="Cepeda A.J."/>
            <person name="Yan W."/>
            <person name="Fan B."/>
            <person name="Jiang Y."/>
            <person name="Adhikari A."/>
            <person name="Zheng C.-J."/>
            <person name="Schuster L."/>
            <person name="Cowan T.M."/>
            <person name="Smanski M.J."/>
            <person name="Chevrette M.G."/>
            <person name="De Carvalho L.P.S."/>
            <person name="Shen B."/>
        </authorList>
    </citation>
    <scope>NUCLEOTIDE SEQUENCE [LARGE SCALE GENOMIC DNA]</scope>
    <source>
        <strain evidence="2 3">NPDC050403</strain>
    </source>
</reference>
<dbReference type="Pfam" id="PF13524">
    <property type="entry name" value="Glyco_trans_1_2"/>
    <property type="match status" value="1"/>
</dbReference>
<gene>
    <name evidence="2" type="ORF">AB0I48_04885</name>
</gene>
<feature type="domain" description="Spore protein YkvP/CgeB glycosyl transferase-like" evidence="1">
    <location>
        <begin position="189"/>
        <end position="330"/>
    </location>
</feature>
<evidence type="ECO:0000313" key="2">
    <source>
        <dbReference type="EMBL" id="MEV0706880.1"/>
    </source>
</evidence>
<evidence type="ECO:0000259" key="1">
    <source>
        <dbReference type="Pfam" id="PF13524"/>
    </source>
</evidence>
<dbReference type="Proteomes" id="UP001551695">
    <property type="component" value="Unassembled WGS sequence"/>
</dbReference>
<protein>
    <submittedName>
        <fullName evidence="2">Glycosyltransferase</fullName>
    </submittedName>
</protein>
<comment type="caution">
    <text evidence="2">The sequence shown here is derived from an EMBL/GenBank/DDBJ whole genome shotgun (WGS) entry which is preliminary data.</text>
</comment>
<sequence>MKILFVGDDWLGSNARSLAEGFRRLGHEVIMVDSTPATLPPRLSPSWLYAKSHEQRAPWTVEHVHTRIERAAAELRPDLVFAFKSVHLDQRRLLDIPARLHVHYSPDDVANPVNTTSDYLTHESEWDLVVTTKRHNVPELLERGAKEALFVRSAYDPAWHHPCARRTTRQYLVGFIGACRPDRRDGMVSLARAYGAQLLVAGPGWRRVRQLRTTRAEVAGAVYGQDFSMTVASVTANLVLLNSDNRDTHTCRTFEVPAAGGLFVGERTDEHAELLEDGSEAFLFSSRDELDEILERASLYPDQVAKIAEAGFRRIIDGGHSYADRAGEILHALDR</sequence>
<keyword evidence="3" id="KW-1185">Reference proteome</keyword>
<accession>A0ABV3FNI1</accession>
<dbReference type="EMBL" id="JBFAKC010000002">
    <property type="protein sequence ID" value="MEV0706880.1"/>
    <property type="molecule type" value="Genomic_DNA"/>
</dbReference>